<organism evidence="7 8">
    <name type="scientific">Alishewanella jeotgali KCTC 22429</name>
    <dbReference type="NCBI Taxonomy" id="1129374"/>
    <lineage>
        <taxon>Bacteria</taxon>
        <taxon>Pseudomonadati</taxon>
        <taxon>Pseudomonadota</taxon>
        <taxon>Gammaproteobacteria</taxon>
        <taxon>Alteromonadales</taxon>
        <taxon>Alteromonadaceae</taxon>
        <taxon>Alishewanella</taxon>
    </lineage>
</organism>
<sequence>MSKINKKSMGQFFTPPQIADRLVQLLEQQVGFALDLGCGRGQLGKSILKRFPLARYVGIEKDREHFNHCANLLTEQTIICADVLEEKALSLISDFMPVDTVVGNPPFLEIPISNHLVLEVKDAIPNFLSSGYKMRSEMLFFAKSLKQLKLGGQASFILPKTFFISEQYRYFREHIIDNFSNISLFELPSRIFSGAEVSTCILYFNYRKTKNQQLTLGCIDANGDIENYLKIDSAAAVTRMDFSYHRLMSESGIRIEESETIGSIGGLIHRGNMSRNELVRKSVPHFHTTSFPINEIEISLDDDVKDGIRFGQEGDILLARVGTRCLDRQVLVTAGKRAITDCIYTIKLPEADIDTVIASLSSKYGKLWRQINAKGSCAKYLTKESLLNMPLFN</sequence>
<evidence type="ECO:0000256" key="3">
    <source>
        <dbReference type="ARBA" id="ARBA00022603"/>
    </source>
</evidence>
<proteinExistence type="inferred from homology"/>
<dbReference type="InterPro" id="IPR050953">
    <property type="entry name" value="N4_N6_ade-DNA_methylase"/>
</dbReference>
<name>H3ZEI0_9ALTE</name>
<evidence type="ECO:0000313" key="8">
    <source>
        <dbReference type="Proteomes" id="UP000012046"/>
    </source>
</evidence>
<dbReference type="PANTHER" id="PTHR33841:SF1">
    <property type="entry name" value="DNA METHYLTRANSFERASE A"/>
    <property type="match status" value="1"/>
</dbReference>
<dbReference type="GO" id="GO:0009007">
    <property type="term" value="F:site-specific DNA-methyltransferase (adenine-specific) activity"/>
    <property type="evidence" value="ECO:0007669"/>
    <property type="project" value="UniProtKB-EC"/>
</dbReference>
<evidence type="ECO:0000313" key="7">
    <source>
        <dbReference type="EMBL" id="EHR40943.1"/>
    </source>
</evidence>
<accession>H3ZEI0</accession>
<dbReference type="PRINTS" id="PR00507">
    <property type="entry name" value="N12N6MTFRASE"/>
</dbReference>
<comment type="catalytic activity">
    <reaction evidence="5">
        <text>a 2'-deoxyadenosine in DNA + S-adenosyl-L-methionine = an N(6)-methyl-2'-deoxyadenosine in DNA + S-adenosyl-L-homocysteine + H(+)</text>
        <dbReference type="Rhea" id="RHEA:15197"/>
        <dbReference type="Rhea" id="RHEA-COMP:12418"/>
        <dbReference type="Rhea" id="RHEA-COMP:12419"/>
        <dbReference type="ChEBI" id="CHEBI:15378"/>
        <dbReference type="ChEBI" id="CHEBI:57856"/>
        <dbReference type="ChEBI" id="CHEBI:59789"/>
        <dbReference type="ChEBI" id="CHEBI:90615"/>
        <dbReference type="ChEBI" id="CHEBI:90616"/>
        <dbReference type="EC" id="2.1.1.72"/>
    </reaction>
</comment>
<gene>
    <name evidence="7" type="ORF">AJE_08822</name>
</gene>
<comment type="similarity">
    <text evidence="1">Belongs to the N(4)/N(6)-methyltransferase family.</text>
</comment>
<dbReference type="REBASE" id="46228">
    <property type="entry name" value="M.AjeMS1ORF8822P"/>
</dbReference>
<dbReference type="eggNOG" id="COG0286">
    <property type="taxonomic scope" value="Bacteria"/>
</dbReference>
<evidence type="ECO:0000256" key="2">
    <source>
        <dbReference type="ARBA" id="ARBA00011900"/>
    </source>
</evidence>
<dbReference type="InterPro" id="IPR029063">
    <property type="entry name" value="SAM-dependent_MTases_sf"/>
</dbReference>
<dbReference type="Gene3D" id="3.40.50.150">
    <property type="entry name" value="Vaccinia Virus protein VP39"/>
    <property type="match status" value="1"/>
</dbReference>
<dbReference type="RefSeq" id="WP_008950569.1">
    <property type="nucleotide sequence ID" value="NZ_AHTH01000023.1"/>
</dbReference>
<dbReference type="Pfam" id="PF02384">
    <property type="entry name" value="N6_Mtase"/>
    <property type="match status" value="1"/>
</dbReference>
<dbReference type="EMBL" id="AHTH01000023">
    <property type="protein sequence ID" value="EHR40943.1"/>
    <property type="molecule type" value="Genomic_DNA"/>
</dbReference>
<evidence type="ECO:0000256" key="1">
    <source>
        <dbReference type="ARBA" id="ARBA00006594"/>
    </source>
</evidence>
<dbReference type="STRING" id="1129374.AJE_08822"/>
<feature type="domain" description="DNA methylase adenine-specific" evidence="6">
    <location>
        <begin position="5"/>
        <end position="223"/>
    </location>
</feature>
<dbReference type="GO" id="GO:0032259">
    <property type="term" value="P:methylation"/>
    <property type="evidence" value="ECO:0007669"/>
    <property type="project" value="UniProtKB-KW"/>
</dbReference>
<dbReference type="PANTHER" id="PTHR33841">
    <property type="entry name" value="DNA METHYLTRANSFERASE YEEA-RELATED"/>
    <property type="match status" value="1"/>
</dbReference>
<protein>
    <recommendedName>
        <fullName evidence="2">site-specific DNA-methyltransferase (adenine-specific)</fullName>
        <ecNumber evidence="2">2.1.1.72</ecNumber>
    </recommendedName>
</protein>
<dbReference type="AlphaFoldDB" id="H3ZEI0"/>
<dbReference type="GO" id="GO:0003677">
    <property type="term" value="F:DNA binding"/>
    <property type="evidence" value="ECO:0007669"/>
    <property type="project" value="InterPro"/>
</dbReference>
<dbReference type="EC" id="2.1.1.72" evidence="2"/>
<reference evidence="7 8" key="1">
    <citation type="journal article" date="2012" name="J. Bacteriol.">
        <title>Genome Sequence of Extracellular-Protease-Producing Alishewanella jeotgali Isolated from Traditional Korean Fermented Seafood.</title>
        <authorList>
            <person name="Jung J."/>
            <person name="Chun J."/>
            <person name="Park W."/>
        </authorList>
    </citation>
    <scope>NUCLEOTIDE SEQUENCE [LARGE SCALE GENOMIC DNA]</scope>
    <source>
        <strain evidence="7 8">KCTC 22429</strain>
    </source>
</reference>
<dbReference type="PATRIC" id="fig|1129374.4.peg.1763"/>
<dbReference type="SUPFAM" id="SSF53335">
    <property type="entry name" value="S-adenosyl-L-methionine-dependent methyltransferases"/>
    <property type="match status" value="1"/>
</dbReference>
<dbReference type="Proteomes" id="UP000012046">
    <property type="component" value="Unassembled WGS sequence"/>
</dbReference>
<comment type="caution">
    <text evidence="7">The sequence shown here is derived from an EMBL/GenBank/DDBJ whole genome shotgun (WGS) entry which is preliminary data.</text>
</comment>
<evidence type="ECO:0000259" key="6">
    <source>
        <dbReference type="Pfam" id="PF02384"/>
    </source>
</evidence>
<evidence type="ECO:0000256" key="4">
    <source>
        <dbReference type="ARBA" id="ARBA00022679"/>
    </source>
</evidence>
<keyword evidence="3" id="KW-0489">Methyltransferase</keyword>
<keyword evidence="8" id="KW-1185">Reference proteome</keyword>
<dbReference type="InterPro" id="IPR003356">
    <property type="entry name" value="DNA_methylase_A-5"/>
</dbReference>
<evidence type="ECO:0000256" key="5">
    <source>
        <dbReference type="ARBA" id="ARBA00047942"/>
    </source>
</evidence>
<dbReference type="CDD" id="cd02440">
    <property type="entry name" value="AdoMet_MTases"/>
    <property type="match status" value="1"/>
</dbReference>
<dbReference type="GO" id="GO:0008170">
    <property type="term" value="F:N-methyltransferase activity"/>
    <property type="evidence" value="ECO:0007669"/>
    <property type="project" value="InterPro"/>
</dbReference>
<keyword evidence="4" id="KW-0808">Transferase</keyword>